<dbReference type="InterPro" id="IPR006086">
    <property type="entry name" value="XPG-I_dom"/>
</dbReference>
<evidence type="ECO:0000256" key="2">
    <source>
        <dbReference type="ARBA" id="ARBA00022759"/>
    </source>
</evidence>
<keyword evidence="2" id="KW-0540">Nuclease</keyword>
<dbReference type="Proteomes" id="UP001213623">
    <property type="component" value="Chromosome 3"/>
</dbReference>
<dbReference type="CDD" id="cd09897">
    <property type="entry name" value="H3TH_FEN1-XPG-like"/>
    <property type="match status" value="1"/>
</dbReference>
<dbReference type="SUPFAM" id="SSF88723">
    <property type="entry name" value="PIN domain-like"/>
    <property type="match status" value="1"/>
</dbReference>
<evidence type="ECO:0000256" key="3">
    <source>
        <dbReference type="ARBA" id="ARBA00022842"/>
    </source>
</evidence>
<reference evidence="5" key="1">
    <citation type="submission" date="2023-03" db="EMBL/GenBank/DDBJ databases">
        <title>Mating type loci evolution in Malassezia.</title>
        <authorList>
            <person name="Coelho M.A."/>
        </authorList>
    </citation>
    <scope>NUCLEOTIDE SEQUENCE</scope>
    <source>
        <strain evidence="5">CBS 9557</strain>
    </source>
</reference>
<dbReference type="Gene3D" id="1.10.150.20">
    <property type="entry name" value="5' to 3' exonuclease, C-terminal subdomain"/>
    <property type="match status" value="1"/>
</dbReference>
<dbReference type="GO" id="GO:0006974">
    <property type="term" value="P:DNA damage response"/>
    <property type="evidence" value="ECO:0007669"/>
    <property type="project" value="UniProtKB-ARBA"/>
</dbReference>
<evidence type="ECO:0000256" key="1">
    <source>
        <dbReference type="ARBA" id="ARBA00022723"/>
    </source>
</evidence>
<keyword evidence="2" id="KW-0378">Hydrolase</keyword>
<dbReference type="GO" id="GO:0005737">
    <property type="term" value="C:cytoplasm"/>
    <property type="evidence" value="ECO:0007669"/>
    <property type="project" value="TreeGrafter"/>
</dbReference>
<feature type="domain" description="XPG N-terminal" evidence="4">
    <location>
        <begin position="9"/>
        <end position="106"/>
    </location>
</feature>
<name>A0AAF0J2P2_9BASI</name>
<dbReference type="Gene3D" id="3.40.50.1010">
    <property type="entry name" value="5'-nuclease"/>
    <property type="match status" value="2"/>
</dbReference>
<dbReference type="PRINTS" id="PR00853">
    <property type="entry name" value="XPGRADSUPER"/>
</dbReference>
<gene>
    <name evidence="5" type="ORF">MNAN1_002110</name>
</gene>
<dbReference type="PANTHER" id="PTHR11081:SF9">
    <property type="entry name" value="FLAP ENDONUCLEASE 1"/>
    <property type="match status" value="1"/>
</dbReference>
<keyword evidence="3" id="KW-0460">Magnesium</keyword>
<accession>A0AAF0J2P2</accession>
<evidence type="ECO:0000313" key="6">
    <source>
        <dbReference type="Proteomes" id="UP001213623"/>
    </source>
</evidence>
<dbReference type="PANTHER" id="PTHR11081">
    <property type="entry name" value="FLAP ENDONUCLEASE FAMILY MEMBER"/>
    <property type="match status" value="1"/>
</dbReference>
<keyword evidence="2" id="KW-0255">Endonuclease</keyword>
<dbReference type="InterPro" id="IPR006085">
    <property type="entry name" value="XPG_DNA_repair_N"/>
</dbReference>
<dbReference type="InterPro" id="IPR029060">
    <property type="entry name" value="PIN-like_dom_sf"/>
</dbReference>
<proteinExistence type="predicted"/>
<dbReference type="GO" id="GO:0008409">
    <property type="term" value="F:5'-3' exonuclease activity"/>
    <property type="evidence" value="ECO:0007669"/>
    <property type="project" value="TreeGrafter"/>
</dbReference>
<dbReference type="SMART" id="SM00485">
    <property type="entry name" value="XPGN"/>
    <property type="match status" value="1"/>
</dbReference>
<evidence type="ECO:0000259" key="4">
    <source>
        <dbReference type="SMART" id="SM00485"/>
    </source>
</evidence>
<dbReference type="EMBL" id="CP119894">
    <property type="protein sequence ID" value="WFD27114.1"/>
    <property type="molecule type" value="Genomic_DNA"/>
</dbReference>
<dbReference type="Pfam" id="PF00867">
    <property type="entry name" value="XPG_I"/>
    <property type="match status" value="1"/>
</dbReference>
<organism evidence="5 6">
    <name type="scientific">Malassezia nana</name>
    <dbReference type="NCBI Taxonomy" id="180528"/>
    <lineage>
        <taxon>Eukaryota</taxon>
        <taxon>Fungi</taxon>
        <taxon>Dikarya</taxon>
        <taxon>Basidiomycota</taxon>
        <taxon>Ustilaginomycotina</taxon>
        <taxon>Malasseziomycetes</taxon>
        <taxon>Malasseziales</taxon>
        <taxon>Malasseziaceae</taxon>
        <taxon>Malassezia</taxon>
    </lineage>
</organism>
<dbReference type="GO" id="GO:0005634">
    <property type="term" value="C:nucleus"/>
    <property type="evidence" value="ECO:0007669"/>
    <property type="project" value="TreeGrafter"/>
</dbReference>
<sequence length="481" mass="53419">MRATGVARGIKGVLPYIRHVAPHCLVPVQVQDLAHARIAIDATLLVQRFFYRDSPDPYRYLGGFRDVIEQLRAVHIKPIFVFDHLHERLPQKARENARRRAAHRLASARYEHEQRRAKRLQTLCEHMSMFQQLSTEDQAHTCALLRHYTYSDHAASPPPLVASDDMNMAATWAQQHLAWTDIQDAHVFQLFPHPMPSDDAYDPFPHDLYVAVDGPPAAAALPWAVSDHACGDTPMVWELELPTPSATPQALAHALHAQRAALRAAQSSDVQETPAQGRTTDAEACLYKILGEGHIQGQGQLTCDAPRWNALCQDLSKYASPFPPISEDEALDVYAAAMHLLAISTQLVGMYRRSSFLIPQQAYIECMQLCRDMHAPVLVAGDDTPIHEGEALASALVREGYADMVASEDTDVLLYEVPMLRGLSNMSLELVDPVAIQAALFPHIPLDQRASSLIQFALLCGTDYNRTIPGIAVKNGHRLVN</sequence>
<dbReference type="GO" id="GO:0046872">
    <property type="term" value="F:metal ion binding"/>
    <property type="evidence" value="ECO:0007669"/>
    <property type="project" value="UniProtKB-KW"/>
</dbReference>
<dbReference type="AlphaFoldDB" id="A0AAF0J2P2"/>
<dbReference type="GO" id="GO:0017108">
    <property type="term" value="F:5'-flap endonuclease activity"/>
    <property type="evidence" value="ECO:0007669"/>
    <property type="project" value="TreeGrafter"/>
</dbReference>
<feature type="non-terminal residue" evidence="5">
    <location>
        <position position="481"/>
    </location>
</feature>
<dbReference type="Pfam" id="PF00752">
    <property type="entry name" value="XPG_N"/>
    <property type="match status" value="1"/>
</dbReference>
<protein>
    <recommendedName>
        <fullName evidence="4">XPG N-terminal domain-containing protein</fullName>
    </recommendedName>
</protein>
<keyword evidence="6" id="KW-1185">Reference proteome</keyword>
<dbReference type="InterPro" id="IPR006084">
    <property type="entry name" value="XPG/Rad2"/>
</dbReference>
<evidence type="ECO:0000313" key="5">
    <source>
        <dbReference type="EMBL" id="WFD27114.1"/>
    </source>
</evidence>
<keyword evidence="1" id="KW-0479">Metal-binding</keyword>